<protein>
    <submittedName>
        <fullName evidence="5">Glycosyltransferase family 4 protein</fullName>
    </submittedName>
</protein>
<feature type="domain" description="Glycosyl transferase family 1" evidence="3">
    <location>
        <begin position="201"/>
        <end position="357"/>
    </location>
</feature>
<organism evidence="5 6">
    <name type="scientific">Pollutimonas harenae</name>
    <dbReference type="NCBI Taxonomy" id="657015"/>
    <lineage>
        <taxon>Bacteria</taxon>
        <taxon>Pseudomonadati</taxon>
        <taxon>Pseudomonadota</taxon>
        <taxon>Betaproteobacteria</taxon>
        <taxon>Burkholderiales</taxon>
        <taxon>Alcaligenaceae</taxon>
        <taxon>Pollutimonas</taxon>
    </lineage>
</organism>
<keyword evidence="2 5" id="KW-0808">Transferase</keyword>
<dbReference type="OrthoDB" id="570545at2"/>
<dbReference type="Proteomes" id="UP000554144">
    <property type="component" value="Unassembled WGS sequence"/>
</dbReference>
<keyword evidence="6" id="KW-1185">Reference proteome</keyword>
<dbReference type="Gene3D" id="3.40.50.2000">
    <property type="entry name" value="Glycogen Phosphorylase B"/>
    <property type="match status" value="2"/>
</dbReference>
<proteinExistence type="predicted"/>
<dbReference type="AlphaFoldDB" id="A0A853H1R4"/>
<dbReference type="InterPro" id="IPR001296">
    <property type="entry name" value="Glyco_trans_1"/>
</dbReference>
<evidence type="ECO:0000259" key="3">
    <source>
        <dbReference type="Pfam" id="PF00534"/>
    </source>
</evidence>
<dbReference type="PANTHER" id="PTHR12526">
    <property type="entry name" value="GLYCOSYLTRANSFERASE"/>
    <property type="match status" value="1"/>
</dbReference>
<keyword evidence="1" id="KW-0328">Glycosyltransferase</keyword>
<name>A0A853H1R4_9BURK</name>
<dbReference type="EMBL" id="JACCEV010000005">
    <property type="protein sequence ID" value="NYT86896.1"/>
    <property type="molecule type" value="Genomic_DNA"/>
</dbReference>
<evidence type="ECO:0000256" key="1">
    <source>
        <dbReference type="ARBA" id="ARBA00022676"/>
    </source>
</evidence>
<dbReference type="RefSeq" id="WP_130040513.1">
    <property type="nucleotide sequence ID" value="NZ_JACCEV010000005.1"/>
</dbReference>
<gene>
    <name evidence="5" type="ORF">H0A62_14930</name>
</gene>
<evidence type="ECO:0000259" key="4">
    <source>
        <dbReference type="Pfam" id="PF13579"/>
    </source>
</evidence>
<feature type="domain" description="Glycosyltransferase subfamily 4-like N-terminal" evidence="4">
    <location>
        <begin position="13"/>
        <end position="171"/>
    </location>
</feature>
<dbReference type="SUPFAM" id="SSF53756">
    <property type="entry name" value="UDP-Glycosyltransferase/glycogen phosphorylase"/>
    <property type="match status" value="1"/>
</dbReference>
<dbReference type="CDD" id="cd03820">
    <property type="entry name" value="GT4_AmsD-like"/>
    <property type="match status" value="1"/>
</dbReference>
<comment type="caution">
    <text evidence="5">The sequence shown here is derived from an EMBL/GenBank/DDBJ whole genome shotgun (WGS) entry which is preliminary data.</text>
</comment>
<reference evidence="5 6" key="1">
    <citation type="submission" date="2020-07" db="EMBL/GenBank/DDBJ databases">
        <title>Taxonomic revisions and descriptions of new bacterial species based on genomic comparisons in the high-G+C-content subgroup of the family Alcaligenaceae.</title>
        <authorList>
            <person name="Szabo A."/>
            <person name="Felfoldi T."/>
        </authorList>
    </citation>
    <scope>NUCLEOTIDE SEQUENCE [LARGE SCALE GENOMIC DNA]</scope>
    <source>
        <strain evidence="5 6">DSM 25667</strain>
    </source>
</reference>
<dbReference type="Pfam" id="PF13579">
    <property type="entry name" value="Glyco_trans_4_4"/>
    <property type="match status" value="1"/>
</dbReference>
<sequence length="391" mass="42635">MKILFFVSSMHAGGAERVAATLASAWAKRGDTVTLAPTYTGKGDCFYPLDPAVRLEWLADRMSAAGRKAWPPLSKLHAMRKLVRETQPDVIVSFLTNVNVMVLLATRGMGVPVVVCERTNPAFSSSAGKLLQFLRRKTYPWAAKVLMQSQDGVQALRRMVPNVDRLDVIPNPLPPGIDELTVGAPSGLIAAESVVDVEPVRRNDRKQLMAMGRLVPFKRFDALIQAFGALAADYPEWDLTIWGEGPLRSELEQQVHGTGLTARILLPGRTSQPWHELAKADIFALTSRVEGFPNVLLEAMALGCACVTVDCPSGPREMSQNGKDAILVPLEDHDALVSGLAQLMDDGALRSTLGRHAAVSVRERYGLRQILAQWDTLFASIVVPAKQDGQI</sequence>
<dbReference type="GO" id="GO:0016757">
    <property type="term" value="F:glycosyltransferase activity"/>
    <property type="evidence" value="ECO:0007669"/>
    <property type="project" value="UniProtKB-KW"/>
</dbReference>
<evidence type="ECO:0000313" key="5">
    <source>
        <dbReference type="EMBL" id="NYT86896.1"/>
    </source>
</evidence>
<evidence type="ECO:0000313" key="6">
    <source>
        <dbReference type="Proteomes" id="UP000554144"/>
    </source>
</evidence>
<dbReference type="InterPro" id="IPR028098">
    <property type="entry name" value="Glyco_trans_4-like_N"/>
</dbReference>
<evidence type="ECO:0000256" key="2">
    <source>
        <dbReference type="ARBA" id="ARBA00022679"/>
    </source>
</evidence>
<dbReference type="PANTHER" id="PTHR12526:SF510">
    <property type="entry name" value="D-INOSITOL 3-PHOSPHATE GLYCOSYLTRANSFERASE"/>
    <property type="match status" value="1"/>
</dbReference>
<dbReference type="Pfam" id="PF00534">
    <property type="entry name" value="Glycos_transf_1"/>
    <property type="match status" value="1"/>
</dbReference>
<accession>A0A853H1R4</accession>